<keyword evidence="2" id="KW-1185">Reference proteome</keyword>
<name>A0ABS6YKT9_9ACTN</name>
<comment type="caution">
    <text evidence="1">The sequence shown here is derived from an EMBL/GenBank/DDBJ whole genome shotgun (WGS) entry which is preliminary data.</text>
</comment>
<accession>A0ABS6YKT9</accession>
<organism evidence="1 2">
    <name type="scientific">Streptomyces anatolicus</name>
    <dbReference type="NCBI Taxonomy" id="2675858"/>
    <lineage>
        <taxon>Bacteria</taxon>
        <taxon>Bacillati</taxon>
        <taxon>Actinomycetota</taxon>
        <taxon>Actinomycetes</taxon>
        <taxon>Kitasatosporales</taxon>
        <taxon>Streptomycetaceae</taxon>
        <taxon>Streptomyces</taxon>
    </lineage>
</organism>
<evidence type="ECO:0000313" key="1">
    <source>
        <dbReference type="EMBL" id="MBW5422026.1"/>
    </source>
</evidence>
<dbReference type="EMBL" id="WMBF01000079">
    <property type="protein sequence ID" value="MBW5422026.1"/>
    <property type="molecule type" value="Genomic_DNA"/>
</dbReference>
<sequence>MFLLVRQILDIANCLAAAHVGPWLHRAEHHRSAGEVLDVALGGVRSGAREGHIERLETFVEEHRARLEELLGAYGLGSRTA</sequence>
<reference evidence="1 2" key="1">
    <citation type="submission" date="2019-11" db="EMBL/GenBank/DDBJ databases">
        <authorList>
            <person name="Ay H."/>
        </authorList>
    </citation>
    <scope>NUCLEOTIDE SEQUENCE [LARGE SCALE GENOMIC DNA]</scope>
    <source>
        <strain evidence="1 2">BG9H</strain>
    </source>
</reference>
<gene>
    <name evidence="1" type="ORF">GKQ77_10675</name>
</gene>
<proteinExistence type="predicted"/>
<evidence type="ECO:0000313" key="2">
    <source>
        <dbReference type="Proteomes" id="UP001197114"/>
    </source>
</evidence>
<dbReference type="Proteomes" id="UP001197114">
    <property type="component" value="Unassembled WGS sequence"/>
</dbReference>
<protein>
    <submittedName>
        <fullName evidence="1">Uncharacterized protein</fullName>
    </submittedName>
</protein>